<evidence type="ECO:0000256" key="1">
    <source>
        <dbReference type="SAM" id="MobiDB-lite"/>
    </source>
</evidence>
<reference evidence="2" key="1">
    <citation type="submission" date="2022-07" db="EMBL/GenBank/DDBJ databases">
        <title>The genome of Lyophyllum shimeji provides insight into the initial evolution of ectomycorrhizal fungal genome.</title>
        <authorList>
            <person name="Kobayashi Y."/>
            <person name="Shibata T."/>
            <person name="Hirakawa H."/>
            <person name="Shigenobu S."/>
            <person name="Nishiyama T."/>
            <person name="Yamada A."/>
            <person name="Hasebe M."/>
            <person name="Kawaguchi M."/>
        </authorList>
    </citation>
    <scope>NUCLEOTIDE SEQUENCE</scope>
    <source>
        <strain evidence="2">AT787</strain>
    </source>
</reference>
<dbReference type="Proteomes" id="UP001063166">
    <property type="component" value="Unassembled WGS sequence"/>
</dbReference>
<feature type="region of interest" description="Disordered" evidence="1">
    <location>
        <begin position="62"/>
        <end position="98"/>
    </location>
</feature>
<feature type="compositionally biased region" description="Polar residues" evidence="1">
    <location>
        <begin position="62"/>
        <end position="78"/>
    </location>
</feature>
<dbReference type="EMBL" id="BRPK01000014">
    <property type="protein sequence ID" value="GLB43812.1"/>
    <property type="molecule type" value="Genomic_DNA"/>
</dbReference>
<sequence length="125" mass="13456">MLSPARALVDASSAGPGSKIRICIVFLRPACPCRSLPRIFLFTKHPRLLSFPIIASPERHSGVSSVMPSSGHIRTTPGTGKPPMQQPEANQATFHSDRGPFHQLGEDPLIFKDPTSGVTLRLACS</sequence>
<evidence type="ECO:0000313" key="3">
    <source>
        <dbReference type="Proteomes" id="UP001063166"/>
    </source>
</evidence>
<name>A0A9P3UT40_LYOSH</name>
<accession>A0A9P3UT40</accession>
<proteinExistence type="predicted"/>
<dbReference type="AlphaFoldDB" id="A0A9P3UT40"/>
<keyword evidence="3" id="KW-1185">Reference proteome</keyword>
<evidence type="ECO:0000313" key="2">
    <source>
        <dbReference type="EMBL" id="GLB43812.1"/>
    </source>
</evidence>
<protein>
    <submittedName>
        <fullName evidence="2">Uncharacterized protein</fullName>
    </submittedName>
</protein>
<comment type="caution">
    <text evidence="2">The sequence shown here is derived from an EMBL/GenBank/DDBJ whole genome shotgun (WGS) entry which is preliminary data.</text>
</comment>
<organism evidence="2 3">
    <name type="scientific">Lyophyllum shimeji</name>
    <name type="common">Hon-shimeji</name>
    <name type="synonym">Tricholoma shimeji</name>
    <dbReference type="NCBI Taxonomy" id="47721"/>
    <lineage>
        <taxon>Eukaryota</taxon>
        <taxon>Fungi</taxon>
        <taxon>Dikarya</taxon>
        <taxon>Basidiomycota</taxon>
        <taxon>Agaricomycotina</taxon>
        <taxon>Agaricomycetes</taxon>
        <taxon>Agaricomycetidae</taxon>
        <taxon>Agaricales</taxon>
        <taxon>Tricholomatineae</taxon>
        <taxon>Lyophyllaceae</taxon>
        <taxon>Lyophyllum</taxon>
    </lineage>
</organism>
<gene>
    <name evidence="2" type="ORF">LshimejAT787_1403240</name>
</gene>